<dbReference type="EMBL" id="AGZI01000008">
    <property type="protein sequence ID" value="EKU84095.1"/>
    <property type="molecule type" value="Genomic_DNA"/>
</dbReference>
<sequence>MAGFFCRYKMQYAKPVLSVADSVVRLKNKGLVVANDADAERFLRAVGYFRFRGYALPFMQQAPVGFLYGNRQFKPGTTFDDIRQIYEFDRALRSLVMEQIDRIEVAVRTAILQELNTHFGTHWYLDFTKVVFKNASDQAKWFGEVAREVQRSEKQKFIAHYHAKYTNPRLPPSWAVAECLSFGKWSTLYKELAHGKSAIANMFGLSAPVLESWLHSLNNLRNACAHHGRIWNRSLPFDPQSHPRYSAHFAHPSRFYSRAAVIRIMTTAIDGNPFFSDGLRYLFHSYPMINPAQMGFGQGWDRDQLWV</sequence>
<dbReference type="eggNOG" id="COG4823">
    <property type="taxonomic scope" value="Bacteria"/>
</dbReference>
<protein>
    <recommendedName>
        <fullName evidence="3">Abi-like protein</fullName>
    </recommendedName>
</protein>
<name>K9E3S8_9BURK</name>
<dbReference type="Pfam" id="PF07751">
    <property type="entry name" value="Abi_2"/>
    <property type="match status" value="1"/>
</dbReference>
<comment type="caution">
    <text evidence="1">The sequence shown here is derived from an EMBL/GenBank/DDBJ whole genome shotgun (WGS) entry which is preliminary data.</text>
</comment>
<gene>
    <name evidence="1" type="ORF">HMPREF9710_00738</name>
</gene>
<evidence type="ECO:0008006" key="3">
    <source>
        <dbReference type="Google" id="ProtNLM"/>
    </source>
</evidence>
<keyword evidence="2" id="KW-1185">Reference proteome</keyword>
<dbReference type="InterPro" id="IPR011664">
    <property type="entry name" value="Abi_system_AbiD/AbiF-like"/>
</dbReference>
<proteinExistence type="predicted"/>
<organism evidence="1 2">
    <name type="scientific">Massilia timonae CCUG 45783</name>
    <dbReference type="NCBI Taxonomy" id="883126"/>
    <lineage>
        <taxon>Bacteria</taxon>
        <taxon>Pseudomonadati</taxon>
        <taxon>Pseudomonadota</taxon>
        <taxon>Betaproteobacteria</taxon>
        <taxon>Burkholderiales</taxon>
        <taxon>Oxalobacteraceae</taxon>
        <taxon>Telluria group</taxon>
        <taxon>Massilia</taxon>
    </lineage>
</organism>
<accession>K9E3S8</accession>
<reference evidence="1 2" key="1">
    <citation type="submission" date="2012-09" db="EMBL/GenBank/DDBJ databases">
        <title>The Genome Sequence of Massilia timonae CCUG 45783.</title>
        <authorList>
            <consortium name="The Broad Institute Genome Sequencing Platform"/>
            <person name="Earl A."/>
            <person name="Ward D."/>
            <person name="Feldgarden M."/>
            <person name="Gevers D."/>
            <person name="Huys G."/>
            <person name="Walker B."/>
            <person name="Young S.K."/>
            <person name="Zeng Q."/>
            <person name="Gargeya S."/>
            <person name="Fitzgerald M."/>
            <person name="Haas B."/>
            <person name="Abouelleil A."/>
            <person name="Alvarado L."/>
            <person name="Arachchi H.M."/>
            <person name="Berlin A.M."/>
            <person name="Chapman S.B."/>
            <person name="Goldberg J."/>
            <person name="Griggs A."/>
            <person name="Gujja S."/>
            <person name="Hansen M."/>
            <person name="Howarth C."/>
            <person name="Imamovic A."/>
            <person name="Larimer J."/>
            <person name="McCowen C."/>
            <person name="Montmayeur A."/>
            <person name="Murphy C."/>
            <person name="Neiman D."/>
            <person name="Pearson M."/>
            <person name="Priest M."/>
            <person name="Roberts A."/>
            <person name="Saif S."/>
            <person name="Shea T."/>
            <person name="Sisk P."/>
            <person name="Sykes S."/>
            <person name="Wortman J."/>
            <person name="Nusbaum C."/>
            <person name="Birren B."/>
        </authorList>
    </citation>
    <scope>NUCLEOTIDE SEQUENCE [LARGE SCALE GENOMIC DNA]</scope>
    <source>
        <strain evidence="1 2">CCUG 45783</strain>
    </source>
</reference>
<dbReference type="AlphaFoldDB" id="K9E3S8"/>
<dbReference type="Proteomes" id="UP000009874">
    <property type="component" value="Unassembled WGS sequence"/>
</dbReference>
<dbReference type="HOGENOM" id="CLU_044962_2_1_4"/>
<evidence type="ECO:0000313" key="1">
    <source>
        <dbReference type="EMBL" id="EKU84095.1"/>
    </source>
</evidence>
<evidence type="ECO:0000313" key="2">
    <source>
        <dbReference type="Proteomes" id="UP000009874"/>
    </source>
</evidence>